<dbReference type="SMART" id="SM00470">
    <property type="entry name" value="ParB"/>
    <property type="match status" value="1"/>
</dbReference>
<dbReference type="OrthoDB" id="9796891at2"/>
<dbReference type="NCBIfam" id="TIGR00180">
    <property type="entry name" value="parB_part"/>
    <property type="match status" value="1"/>
</dbReference>
<keyword evidence="3" id="KW-0238">DNA-binding</keyword>
<keyword evidence="2" id="KW-0159">Chromosome partition</keyword>
<dbReference type="InterPro" id="IPR041468">
    <property type="entry name" value="HTH_ParB/Spo0J"/>
</dbReference>
<evidence type="ECO:0000256" key="3">
    <source>
        <dbReference type="ARBA" id="ARBA00023125"/>
    </source>
</evidence>
<dbReference type="InterPro" id="IPR003115">
    <property type="entry name" value="ParB_N"/>
</dbReference>
<evidence type="ECO:0000313" key="7">
    <source>
        <dbReference type="EMBL" id="TNJ46099.1"/>
    </source>
</evidence>
<dbReference type="CDD" id="cd16393">
    <property type="entry name" value="SPO0J_N"/>
    <property type="match status" value="1"/>
</dbReference>
<dbReference type="Gene3D" id="1.10.10.2830">
    <property type="match status" value="1"/>
</dbReference>
<dbReference type="RefSeq" id="WP_139695114.1">
    <property type="nucleotide sequence ID" value="NZ_CP074074.1"/>
</dbReference>
<dbReference type="InterPro" id="IPR036086">
    <property type="entry name" value="ParB/Sulfiredoxin_sf"/>
</dbReference>
<dbReference type="InterPro" id="IPR004437">
    <property type="entry name" value="ParB/RepB/Spo0J"/>
</dbReference>
<dbReference type="PANTHER" id="PTHR33375">
    <property type="entry name" value="CHROMOSOME-PARTITIONING PROTEIN PARB-RELATED"/>
    <property type="match status" value="1"/>
</dbReference>
<reference evidence="7 8" key="1">
    <citation type="submission" date="2019-05" db="EMBL/GenBank/DDBJ databases">
        <title>Tamlana fucoidanivorans sp. nov., isolated from the surface of algae collected from Fujian province in China.</title>
        <authorList>
            <person name="Li J."/>
        </authorList>
    </citation>
    <scope>NUCLEOTIDE SEQUENCE [LARGE SCALE GENOMIC DNA]</scope>
    <source>
        <strain evidence="7 8">CW2-9</strain>
    </source>
</reference>
<feature type="compositionally biased region" description="Basic residues" evidence="5">
    <location>
        <begin position="1"/>
        <end position="10"/>
    </location>
</feature>
<dbReference type="SUPFAM" id="SSF110849">
    <property type="entry name" value="ParB/Sulfiredoxin"/>
    <property type="match status" value="1"/>
</dbReference>
<protein>
    <submittedName>
        <fullName evidence="7">ParB/RepB/Spo0J family partition protein</fullName>
    </submittedName>
</protein>
<evidence type="ECO:0000256" key="5">
    <source>
        <dbReference type="SAM" id="MobiDB-lite"/>
    </source>
</evidence>
<gene>
    <name evidence="7" type="ORF">FGF67_03660</name>
</gene>
<dbReference type="GO" id="GO:0003677">
    <property type="term" value="F:DNA binding"/>
    <property type="evidence" value="ECO:0007669"/>
    <property type="project" value="UniProtKB-KW"/>
</dbReference>
<feature type="coiled-coil region" evidence="4">
    <location>
        <begin position="558"/>
        <end position="586"/>
    </location>
</feature>
<proteinExistence type="inferred from homology"/>
<comment type="caution">
    <text evidence="7">The sequence shown here is derived from an EMBL/GenBank/DDBJ whole genome shotgun (WGS) entry which is preliminary data.</text>
</comment>
<dbReference type="InterPro" id="IPR050336">
    <property type="entry name" value="Chromosome_partition/occlusion"/>
</dbReference>
<dbReference type="EMBL" id="VDCS01000003">
    <property type="protein sequence ID" value="TNJ46099.1"/>
    <property type="molecule type" value="Genomic_DNA"/>
</dbReference>
<organism evidence="7 8">
    <name type="scientific">Allotamlana fucoidanivorans</name>
    <dbReference type="NCBI Taxonomy" id="2583814"/>
    <lineage>
        <taxon>Bacteria</taxon>
        <taxon>Pseudomonadati</taxon>
        <taxon>Bacteroidota</taxon>
        <taxon>Flavobacteriia</taxon>
        <taxon>Flavobacteriales</taxon>
        <taxon>Flavobacteriaceae</taxon>
        <taxon>Allotamlana</taxon>
    </lineage>
</organism>
<comment type="similarity">
    <text evidence="1">Belongs to the ParB family.</text>
</comment>
<dbReference type="FunFam" id="3.90.1530.30:FF:000001">
    <property type="entry name" value="Chromosome partitioning protein ParB"/>
    <property type="match status" value="1"/>
</dbReference>
<dbReference type="PANTHER" id="PTHR33375:SF1">
    <property type="entry name" value="CHROMOSOME-PARTITIONING PROTEIN PARB-RELATED"/>
    <property type="match status" value="1"/>
</dbReference>
<evidence type="ECO:0000259" key="6">
    <source>
        <dbReference type="SMART" id="SM00470"/>
    </source>
</evidence>
<feature type="domain" description="ParB-like N-terminal" evidence="6">
    <location>
        <begin position="30"/>
        <end position="119"/>
    </location>
</feature>
<evidence type="ECO:0000256" key="2">
    <source>
        <dbReference type="ARBA" id="ARBA00022829"/>
    </source>
</evidence>
<keyword evidence="8" id="KW-1185">Reference proteome</keyword>
<accession>A0A5C4SRB3</accession>
<dbReference type="GO" id="GO:0045881">
    <property type="term" value="P:positive regulation of sporulation resulting in formation of a cellular spore"/>
    <property type="evidence" value="ECO:0007669"/>
    <property type="project" value="TreeGrafter"/>
</dbReference>
<feature type="region of interest" description="Disordered" evidence="5">
    <location>
        <begin position="1"/>
        <end position="25"/>
    </location>
</feature>
<name>A0A5C4SRB3_9FLAO</name>
<evidence type="ECO:0000256" key="1">
    <source>
        <dbReference type="ARBA" id="ARBA00006295"/>
    </source>
</evidence>
<dbReference type="Pfam" id="PF17762">
    <property type="entry name" value="HTH_ParB"/>
    <property type="match status" value="1"/>
</dbReference>
<evidence type="ECO:0000256" key="4">
    <source>
        <dbReference type="SAM" id="Coils"/>
    </source>
</evidence>
<sequence length="592" mass="68659">MTTRAKRTKKNAPSSAAKTEKKDASKMEIVSLEIQKIQPDPLQPRKTFDDQLLAELAKSIKVHGLLQPITVRQVDDDYVIVMGERRYRACKLAGLKNIPCMVKAYSKQEVMEVQIIENLQRQDVEPTEEAEAIAYLNEKYEAAEIAQRLGRSDHFIRQRLKLAGLIEGFKQFIRSGKMSLKQGVRVGLFEPQEQAMMLETMGVEFSAHLIDRLIQEQSFDLERAPFSIEDDTIVTKAGACVICPFNAVNQGHLFGAGKMICTKSVCYTTKKQQVFKSLIEKAKKENILLIPEVRKYWANEENNQLILSTLEKHGLKVYLLDDLELIEKPEAPTLESLKEQYRYYNYTDENLQDKLESAQKDYEEECKAYSLTSENGFVKGILFNPETYCYKDCYVSILETASKPSDSHVIPVSERKMADCTPKEQIQKIKEREIRKQQIENNKQFEEVVDMIRETDYINTKKTLSEDEMIAFTISLYENNVGYTSQQKYFSGMFGKKSNMSKVKLAEQFKKNFKKEMFHKLIRLILTQQVHFGESNHTNNLTNISFYNAMRSYHKNAMEKIEARYLEEREKREQRLKERISTLEKKVKILSA</sequence>
<keyword evidence="4" id="KW-0175">Coiled coil</keyword>
<dbReference type="Proteomes" id="UP000308713">
    <property type="component" value="Unassembled WGS sequence"/>
</dbReference>
<dbReference type="GO" id="GO:0005694">
    <property type="term" value="C:chromosome"/>
    <property type="evidence" value="ECO:0007669"/>
    <property type="project" value="TreeGrafter"/>
</dbReference>
<dbReference type="Pfam" id="PF02195">
    <property type="entry name" value="ParB_N"/>
    <property type="match status" value="1"/>
</dbReference>
<evidence type="ECO:0000313" key="8">
    <source>
        <dbReference type="Proteomes" id="UP000308713"/>
    </source>
</evidence>
<dbReference type="GO" id="GO:0007059">
    <property type="term" value="P:chromosome segregation"/>
    <property type="evidence" value="ECO:0007669"/>
    <property type="project" value="UniProtKB-KW"/>
</dbReference>
<dbReference type="AlphaFoldDB" id="A0A5C4SRB3"/>
<dbReference type="Gene3D" id="3.90.1530.30">
    <property type="match status" value="1"/>
</dbReference>